<dbReference type="Proteomes" id="UP000017820">
    <property type="component" value="Unassembled WGS sequence"/>
</dbReference>
<comment type="caution">
    <text evidence="1">The sequence shown here is derived from an EMBL/GenBank/DDBJ whole genome shotgun (WGS) entry which is preliminary data.</text>
</comment>
<dbReference type="PATRIC" id="fig|1353533.3.peg.3999"/>
<reference evidence="1 2" key="1">
    <citation type="submission" date="2013-07" db="EMBL/GenBank/DDBJ databases">
        <title>Draft genome sequence of Pseudoalteromonas luteoviolacea 2ta16.</title>
        <authorList>
            <person name="Allen E.E."/>
            <person name="Azam F."/>
            <person name="Podell S."/>
        </authorList>
    </citation>
    <scope>NUCLEOTIDE SEQUENCE [LARGE SCALE GENOMIC DNA]</scope>
    <source>
        <strain evidence="1 2">2ta16</strain>
    </source>
</reference>
<name>V4HPN7_PSEL2</name>
<dbReference type="RefSeq" id="WP_023400851.1">
    <property type="nucleotide sequence ID" value="NZ_AUSV01000092.1"/>
</dbReference>
<dbReference type="EMBL" id="AUSV01000092">
    <property type="protein sequence ID" value="ESP91758.1"/>
    <property type="molecule type" value="Genomic_DNA"/>
</dbReference>
<protein>
    <submittedName>
        <fullName evidence="1">Uncharacterized protein</fullName>
    </submittedName>
</protein>
<proteinExistence type="predicted"/>
<organism evidence="1 2">
    <name type="scientific">Pseudoalteromonas luteoviolacea (strain 2ta16)</name>
    <dbReference type="NCBI Taxonomy" id="1353533"/>
    <lineage>
        <taxon>Bacteria</taxon>
        <taxon>Pseudomonadati</taxon>
        <taxon>Pseudomonadota</taxon>
        <taxon>Gammaproteobacteria</taxon>
        <taxon>Alteromonadales</taxon>
        <taxon>Pseudoalteromonadaceae</taxon>
        <taxon>Pseudoalteromonas</taxon>
    </lineage>
</organism>
<sequence>MMINFNVGKKVRSASKQLSSLKLELCTQIHGGGPWQPVDPASAKISIDLLSPKKPKQEKKGN</sequence>
<evidence type="ECO:0000313" key="2">
    <source>
        <dbReference type="Proteomes" id="UP000017820"/>
    </source>
</evidence>
<accession>V4HPN7</accession>
<dbReference type="GeneID" id="29918100"/>
<gene>
    <name evidence="1" type="ORF">PL2TA16_05399</name>
</gene>
<evidence type="ECO:0000313" key="1">
    <source>
        <dbReference type="EMBL" id="ESP91758.1"/>
    </source>
</evidence>
<dbReference type="AlphaFoldDB" id="V4HPN7"/>